<evidence type="ECO:0000313" key="1">
    <source>
        <dbReference type="EMBL" id="RWR84677.1"/>
    </source>
</evidence>
<gene>
    <name evidence="1" type="ORF">CKAN_01350100</name>
</gene>
<comment type="caution">
    <text evidence="1">The sequence shown here is derived from an EMBL/GenBank/DDBJ whole genome shotgun (WGS) entry which is preliminary data.</text>
</comment>
<organism evidence="1 2">
    <name type="scientific">Cinnamomum micranthum f. kanehirae</name>
    <dbReference type="NCBI Taxonomy" id="337451"/>
    <lineage>
        <taxon>Eukaryota</taxon>
        <taxon>Viridiplantae</taxon>
        <taxon>Streptophyta</taxon>
        <taxon>Embryophyta</taxon>
        <taxon>Tracheophyta</taxon>
        <taxon>Spermatophyta</taxon>
        <taxon>Magnoliopsida</taxon>
        <taxon>Magnoliidae</taxon>
        <taxon>Laurales</taxon>
        <taxon>Lauraceae</taxon>
        <taxon>Cinnamomum</taxon>
    </lineage>
</organism>
<dbReference type="EMBL" id="QPKB01000005">
    <property type="protein sequence ID" value="RWR84677.1"/>
    <property type="molecule type" value="Genomic_DNA"/>
</dbReference>
<keyword evidence="2" id="KW-1185">Reference proteome</keyword>
<accession>A0A3S3NC43</accession>
<dbReference type="Proteomes" id="UP000283530">
    <property type="component" value="Unassembled WGS sequence"/>
</dbReference>
<evidence type="ECO:0000313" key="2">
    <source>
        <dbReference type="Proteomes" id="UP000283530"/>
    </source>
</evidence>
<protein>
    <submittedName>
        <fullName evidence="1">Uncharacterized protein</fullName>
    </submittedName>
</protein>
<dbReference type="AlphaFoldDB" id="A0A3S3NC43"/>
<sequence>MGREDMKTGVGSREFVSYVSHSIREKCEGFICKLPYISYSVLIFSSVGGEDGAKGVGGGLPAEAVDKELVLDGSRLAMLRMASRMSGWQATASWKISRSCSVAKGSRILRASLGVSWEVDSKVAMPFSSASCFFEVRSMAVRGGGGGGY</sequence>
<proteinExistence type="predicted"/>
<name>A0A3S3NC43_9MAGN</name>
<reference evidence="1 2" key="1">
    <citation type="journal article" date="2019" name="Nat. Plants">
        <title>Stout camphor tree genome fills gaps in understanding of flowering plant genome evolution.</title>
        <authorList>
            <person name="Chaw S.M."/>
            <person name="Liu Y.C."/>
            <person name="Wu Y.W."/>
            <person name="Wang H.Y."/>
            <person name="Lin C.I."/>
            <person name="Wu C.S."/>
            <person name="Ke H.M."/>
            <person name="Chang L.Y."/>
            <person name="Hsu C.Y."/>
            <person name="Yang H.T."/>
            <person name="Sudianto E."/>
            <person name="Hsu M.H."/>
            <person name="Wu K.P."/>
            <person name="Wang L.N."/>
            <person name="Leebens-Mack J.H."/>
            <person name="Tsai I.J."/>
        </authorList>
    </citation>
    <scope>NUCLEOTIDE SEQUENCE [LARGE SCALE GENOMIC DNA]</scope>
    <source>
        <strain evidence="2">cv. Chaw 1501</strain>
        <tissue evidence="1">Young leaves</tissue>
    </source>
</reference>